<accession>A0A840UEK0</accession>
<dbReference type="PROSITE" id="PS51085">
    <property type="entry name" value="2FE2S_FER_2"/>
    <property type="match status" value="1"/>
</dbReference>
<proteinExistence type="predicted"/>
<dbReference type="InterPro" id="IPR012675">
    <property type="entry name" value="Beta-grasp_dom_sf"/>
</dbReference>
<dbReference type="PANTHER" id="PTHR44379:SF7">
    <property type="entry name" value="XANTHINE DEHYDROGENASE SUBUNIT E-RELATED"/>
    <property type="match status" value="1"/>
</dbReference>
<keyword evidence="4" id="KW-0408">Iron</keyword>
<dbReference type="InterPro" id="IPR006058">
    <property type="entry name" value="2Fe2S_fd_BS"/>
</dbReference>
<keyword evidence="1" id="KW-0001">2Fe-2S</keyword>
<dbReference type="RefSeq" id="WP_183701926.1">
    <property type="nucleotide sequence ID" value="NZ_JACHFE010000003.1"/>
</dbReference>
<name>A0A840UEK0_9GAMM</name>
<evidence type="ECO:0000256" key="1">
    <source>
        <dbReference type="ARBA" id="ARBA00022714"/>
    </source>
</evidence>
<dbReference type="Proteomes" id="UP000591735">
    <property type="component" value="Unassembled WGS sequence"/>
</dbReference>
<evidence type="ECO:0000256" key="5">
    <source>
        <dbReference type="ARBA" id="ARBA00023014"/>
    </source>
</evidence>
<reference evidence="7 8" key="1">
    <citation type="submission" date="2020-08" db="EMBL/GenBank/DDBJ databases">
        <title>Genomic Encyclopedia of Type Strains, Phase IV (KMG-IV): sequencing the most valuable type-strain genomes for metagenomic binning, comparative biology and taxonomic classification.</title>
        <authorList>
            <person name="Goeker M."/>
        </authorList>
    </citation>
    <scope>NUCLEOTIDE SEQUENCE [LARGE SCALE GENOMIC DNA]</scope>
    <source>
        <strain evidence="7 8">DSM 22359</strain>
    </source>
</reference>
<dbReference type="SUPFAM" id="SSF54292">
    <property type="entry name" value="2Fe-2S ferredoxin-like"/>
    <property type="match status" value="1"/>
</dbReference>
<dbReference type="InterPro" id="IPR001041">
    <property type="entry name" value="2Fe-2S_ferredoxin-type"/>
</dbReference>
<organism evidence="7 8">
    <name type="scientific">Marinobacter oulmenensis</name>
    <dbReference type="NCBI Taxonomy" id="643747"/>
    <lineage>
        <taxon>Bacteria</taxon>
        <taxon>Pseudomonadati</taxon>
        <taxon>Pseudomonadota</taxon>
        <taxon>Gammaproteobacteria</taxon>
        <taxon>Pseudomonadales</taxon>
        <taxon>Marinobacteraceae</taxon>
        <taxon>Marinobacter</taxon>
    </lineage>
</organism>
<keyword evidence="3 7" id="KW-0560">Oxidoreductase</keyword>
<dbReference type="InterPro" id="IPR036884">
    <property type="entry name" value="2Fe-2S-bd_dom_sf"/>
</dbReference>
<dbReference type="InterPro" id="IPR002888">
    <property type="entry name" value="2Fe-2S-bd"/>
</dbReference>
<comment type="caution">
    <text evidence="7">The sequence shown here is derived from an EMBL/GenBank/DDBJ whole genome shotgun (WGS) entry which is preliminary data.</text>
</comment>
<dbReference type="PROSITE" id="PS00197">
    <property type="entry name" value="2FE2S_FER_1"/>
    <property type="match status" value="1"/>
</dbReference>
<dbReference type="GO" id="GO:0051537">
    <property type="term" value="F:2 iron, 2 sulfur cluster binding"/>
    <property type="evidence" value="ECO:0007669"/>
    <property type="project" value="UniProtKB-KW"/>
</dbReference>
<keyword evidence="5" id="KW-0411">Iron-sulfur</keyword>
<sequence>MKDGDQPLETIRFELNGQAVTRSVPAAAALIDLLRDGGQVTSVRPGCRIGRCGACNVLVDGQVMPACLVMAWQLPGRRIETVEGLSDDPDYLRVRQALARESALQCGYCTPGFALSLVSALRARRQGGPADLTEALTGNLCRCTGYGGLKRAIERHLGPDPTDPSVA</sequence>
<dbReference type="EMBL" id="JACHFE010000003">
    <property type="protein sequence ID" value="MBB5321141.1"/>
    <property type="molecule type" value="Genomic_DNA"/>
</dbReference>
<dbReference type="CDD" id="cd00207">
    <property type="entry name" value="fer2"/>
    <property type="match status" value="1"/>
</dbReference>
<evidence type="ECO:0000313" key="7">
    <source>
        <dbReference type="EMBL" id="MBB5321141.1"/>
    </source>
</evidence>
<dbReference type="InterPro" id="IPR036010">
    <property type="entry name" value="2Fe-2S_ferredoxin-like_sf"/>
</dbReference>
<dbReference type="Gene3D" id="1.10.150.120">
    <property type="entry name" value="[2Fe-2S]-binding domain"/>
    <property type="match status" value="1"/>
</dbReference>
<dbReference type="EC" id="1.2.7.4" evidence="7"/>
<evidence type="ECO:0000256" key="2">
    <source>
        <dbReference type="ARBA" id="ARBA00022723"/>
    </source>
</evidence>
<dbReference type="GO" id="GO:0046872">
    <property type="term" value="F:metal ion binding"/>
    <property type="evidence" value="ECO:0007669"/>
    <property type="project" value="UniProtKB-KW"/>
</dbReference>
<dbReference type="AlphaFoldDB" id="A0A840UEK0"/>
<evidence type="ECO:0000313" key="8">
    <source>
        <dbReference type="Proteomes" id="UP000591735"/>
    </source>
</evidence>
<dbReference type="SUPFAM" id="SSF47741">
    <property type="entry name" value="CO dehydrogenase ISP C-domain like"/>
    <property type="match status" value="1"/>
</dbReference>
<dbReference type="Pfam" id="PF01799">
    <property type="entry name" value="Fer2_2"/>
    <property type="match status" value="1"/>
</dbReference>
<evidence type="ECO:0000256" key="4">
    <source>
        <dbReference type="ARBA" id="ARBA00023004"/>
    </source>
</evidence>
<dbReference type="Pfam" id="PF00111">
    <property type="entry name" value="Fer2"/>
    <property type="match status" value="1"/>
</dbReference>
<protein>
    <submittedName>
        <fullName evidence="7">Carbon-monoxide dehydrogenase small subunit</fullName>
        <ecNumber evidence="7">1.2.7.4</ecNumber>
    </submittedName>
</protein>
<keyword evidence="2" id="KW-0479">Metal-binding</keyword>
<evidence type="ECO:0000259" key="6">
    <source>
        <dbReference type="PROSITE" id="PS51085"/>
    </source>
</evidence>
<keyword evidence="8" id="KW-1185">Reference proteome</keyword>
<dbReference type="InterPro" id="IPR051452">
    <property type="entry name" value="Diverse_Oxidoreductases"/>
</dbReference>
<dbReference type="GO" id="GO:0043885">
    <property type="term" value="F:anaerobic carbon-monoxide dehydrogenase activity"/>
    <property type="evidence" value="ECO:0007669"/>
    <property type="project" value="UniProtKB-EC"/>
</dbReference>
<dbReference type="PANTHER" id="PTHR44379">
    <property type="entry name" value="OXIDOREDUCTASE WITH IRON-SULFUR SUBUNIT"/>
    <property type="match status" value="1"/>
</dbReference>
<gene>
    <name evidence="7" type="ORF">HNR38_001627</name>
</gene>
<feature type="domain" description="2Fe-2S ferredoxin-type" evidence="6">
    <location>
        <begin position="9"/>
        <end position="85"/>
    </location>
</feature>
<evidence type="ECO:0000256" key="3">
    <source>
        <dbReference type="ARBA" id="ARBA00023002"/>
    </source>
</evidence>
<dbReference type="Gene3D" id="3.10.20.30">
    <property type="match status" value="1"/>
</dbReference>